<keyword evidence="2" id="KW-1185">Reference proteome</keyword>
<dbReference type="Proteomes" id="UP000622638">
    <property type="component" value="Unassembled WGS sequence"/>
</dbReference>
<dbReference type="Pfam" id="PF08238">
    <property type="entry name" value="Sel1"/>
    <property type="match status" value="4"/>
</dbReference>
<dbReference type="InterPro" id="IPR011990">
    <property type="entry name" value="TPR-like_helical_dom_sf"/>
</dbReference>
<accession>A0ABQ1K7G9</accession>
<evidence type="ECO:0000313" key="2">
    <source>
        <dbReference type="Proteomes" id="UP000622638"/>
    </source>
</evidence>
<name>A0ABQ1K7G9_9BURK</name>
<protein>
    <recommendedName>
        <fullName evidence="3">Sel1 repeat family protein</fullName>
    </recommendedName>
</protein>
<gene>
    <name evidence="1" type="ORF">GCM10011572_04950</name>
</gene>
<dbReference type="Gene3D" id="1.25.40.10">
    <property type="entry name" value="Tetratricopeptide repeat domain"/>
    <property type="match status" value="1"/>
</dbReference>
<dbReference type="PANTHER" id="PTHR11102">
    <property type="entry name" value="SEL-1-LIKE PROTEIN"/>
    <property type="match status" value="1"/>
</dbReference>
<dbReference type="InterPro" id="IPR006597">
    <property type="entry name" value="Sel1-like"/>
</dbReference>
<dbReference type="SMART" id="SM00671">
    <property type="entry name" value="SEL1"/>
    <property type="match status" value="4"/>
</dbReference>
<evidence type="ECO:0000313" key="1">
    <source>
        <dbReference type="EMBL" id="GGB85986.1"/>
    </source>
</evidence>
<comment type="caution">
    <text evidence="1">The sequence shown here is derived from an EMBL/GenBank/DDBJ whole genome shotgun (WGS) entry which is preliminary data.</text>
</comment>
<dbReference type="PANTHER" id="PTHR11102:SF160">
    <property type="entry name" value="ERAD-ASSOCIATED E3 UBIQUITIN-PROTEIN LIGASE COMPONENT HRD3"/>
    <property type="match status" value="1"/>
</dbReference>
<dbReference type="SUPFAM" id="SSF81901">
    <property type="entry name" value="HCP-like"/>
    <property type="match status" value="1"/>
</dbReference>
<evidence type="ECO:0008006" key="3">
    <source>
        <dbReference type="Google" id="ProtNLM"/>
    </source>
</evidence>
<organism evidence="1 2">
    <name type="scientific">Pseudoduganella buxea</name>
    <dbReference type="NCBI Taxonomy" id="1949069"/>
    <lineage>
        <taxon>Bacteria</taxon>
        <taxon>Pseudomonadati</taxon>
        <taxon>Pseudomonadota</taxon>
        <taxon>Betaproteobacteria</taxon>
        <taxon>Burkholderiales</taxon>
        <taxon>Oxalobacteraceae</taxon>
        <taxon>Telluria group</taxon>
        <taxon>Pseudoduganella</taxon>
    </lineage>
</organism>
<reference evidence="2" key="1">
    <citation type="journal article" date="2019" name="Int. J. Syst. Evol. Microbiol.">
        <title>The Global Catalogue of Microorganisms (GCM) 10K type strain sequencing project: providing services to taxonomists for standard genome sequencing and annotation.</title>
        <authorList>
            <consortium name="The Broad Institute Genomics Platform"/>
            <consortium name="The Broad Institute Genome Sequencing Center for Infectious Disease"/>
            <person name="Wu L."/>
            <person name="Ma J."/>
        </authorList>
    </citation>
    <scope>NUCLEOTIDE SEQUENCE [LARGE SCALE GENOMIC DNA]</scope>
    <source>
        <strain evidence="2">CGMCC 1.15931</strain>
    </source>
</reference>
<dbReference type="EMBL" id="BMKG01000001">
    <property type="protein sequence ID" value="GGB85986.1"/>
    <property type="molecule type" value="Genomic_DNA"/>
</dbReference>
<dbReference type="PROSITE" id="PS51257">
    <property type="entry name" value="PROKAR_LIPOPROTEIN"/>
    <property type="match status" value="1"/>
</dbReference>
<dbReference type="InterPro" id="IPR050767">
    <property type="entry name" value="Sel1_AlgK"/>
</dbReference>
<dbReference type="RefSeq" id="WP_229427661.1">
    <property type="nucleotide sequence ID" value="NZ_BMKG01000001.1"/>
</dbReference>
<sequence length="232" mass="24859">MMRGGLLLAAALAVAGCEREELPTPAQIESLAMTAAQRADPAAEQRLQDLAERGAVVARRELGILYKARPASRAEAHGLLLQAAQAGDAQAAFHLGEMLRSPSAGIKADPAAAWPWYQRAAEGGQARAALMLGLMAKNGEGVPRDAATAARWLQLASGLGNAHAMFLLSYAYREGDGVPRDLDKAAALLEESAEREYPPALQELAMTTQDPTRAGHLMKEATEHRRNNWNKF</sequence>
<proteinExistence type="predicted"/>